<dbReference type="AlphaFoldDB" id="X0YKU3"/>
<sequence length="79" mass="9137">RSSRKPHIVLHAKDGTEIRWGAEKGKWHLHLEAKDEEKLALLYNTYEAMGTLQLRAGHKGSYIDLMKPQKTVPLPIDRY</sequence>
<protein>
    <submittedName>
        <fullName evidence="1">Uncharacterized protein</fullName>
    </submittedName>
</protein>
<proteinExistence type="predicted"/>
<accession>X0YKU3</accession>
<feature type="non-terminal residue" evidence="1">
    <location>
        <position position="1"/>
    </location>
</feature>
<dbReference type="EMBL" id="BART01008685">
    <property type="protein sequence ID" value="GAG56655.1"/>
    <property type="molecule type" value="Genomic_DNA"/>
</dbReference>
<comment type="caution">
    <text evidence="1">The sequence shown here is derived from an EMBL/GenBank/DDBJ whole genome shotgun (WGS) entry which is preliminary data.</text>
</comment>
<organism evidence="1">
    <name type="scientific">marine sediment metagenome</name>
    <dbReference type="NCBI Taxonomy" id="412755"/>
    <lineage>
        <taxon>unclassified sequences</taxon>
        <taxon>metagenomes</taxon>
        <taxon>ecological metagenomes</taxon>
    </lineage>
</organism>
<reference evidence="1" key="1">
    <citation type="journal article" date="2014" name="Front. Microbiol.">
        <title>High frequency of phylogenetically diverse reductive dehalogenase-homologous genes in deep subseafloor sedimentary metagenomes.</title>
        <authorList>
            <person name="Kawai M."/>
            <person name="Futagami T."/>
            <person name="Toyoda A."/>
            <person name="Takaki Y."/>
            <person name="Nishi S."/>
            <person name="Hori S."/>
            <person name="Arai W."/>
            <person name="Tsubouchi T."/>
            <person name="Morono Y."/>
            <person name="Uchiyama I."/>
            <person name="Ito T."/>
            <person name="Fujiyama A."/>
            <person name="Inagaki F."/>
            <person name="Takami H."/>
        </authorList>
    </citation>
    <scope>NUCLEOTIDE SEQUENCE</scope>
    <source>
        <strain evidence="1">Expedition CK06-06</strain>
    </source>
</reference>
<name>X0YKU3_9ZZZZ</name>
<evidence type="ECO:0000313" key="1">
    <source>
        <dbReference type="EMBL" id="GAG56655.1"/>
    </source>
</evidence>
<gene>
    <name evidence="1" type="ORF">S01H4_19467</name>
</gene>